<reference evidence="12" key="1">
    <citation type="submission" date="2017-03" db="EMBL/GenBank/DDBJ databases">
        <title>Phytopthora megakarya and P. palmivora, two closely related causual agents of cacao black pod achieved similar genome size and gene model numbers by different mechanisms.</title>
        <authorList>
            <person name="Ali S."/>
            <person name="Shao J."/>
            <person name="Larry D.J."/>
            <person name="Kronmiller B."/>
            <person name="Shen D."/>
            <person name="Strem M.D."/>
            <person name="Melnick R.L."/>
            <person name="Guiltinan M.J."/>
            <person name="Tyler B.M."/>
            <person name="Meinhardt L.W."/>
            <person name="Bailey B.A."/>
        </authorList>
    </citation>
    <scope>NUCLEOTIDE SEQUENCE [LARGE SCALE GENOMIC DNA]</scope>
    <source>
        <strain evidence="12">zdho120</strain>
    </source>
</reference>
<evidence type="ECO:0000313" key="12">
    <source>
        <dbReference type="Proteomes" id="UP000198211"/>
    </source>
</evidence>
<keyword evidence="2" id="KW-0479">Metal-binding</keyword>
<dbReference type="GO" id="GO:0046872">
    <property type="term" value="F:metal ion binding"/>
    <property type="evidence" value="ECO:0007669"/>
    <property type="project" value="UniProtKB-KW"/>
</dbReference>
<keyword evidence="9" id="KW-0233">DNA recombination</keyword>
<dbReference type="SUPFAM" id="SSF53098">
    <property type="entry name" value="Ribonuclease H-like"/>
    <property type="match status" value="1"/>
</dbReference>
<dbReference type="PANTHER" id="PTHR42648:SF11">
    <property type="entry name" value="TRANSPOSON TY4-P GAG-POL POLYPROTEIN"/>
    <property type="match status" value="1"/>
</dbReference>
<keyword evidence="4" id="KW-0378">Hydrolase</keyword>
<dbReference type="Proteomes" id="UP000198211">
    <property type="component" value="Unassembled WGS sequence"/>
</dbReference>
<accession>A0A225UK68</accession>
<keyword evidence="1" id="KW-0540">Nuclease</keyword>
<evidence type="ECO:0000256" key="9">
    <source>
        <dbReference type="ARBA" id="ARBA00023172"/>
    </source>
</evidence>
<dbReference type="InterPro" id="IPR001584">
    <property type="entry name" value="Integrase_cat-core"/>
</dbReference>
<dbReference type="GO" id="GO:0004519">
    <property type="term" value="F:endonuclease activity"/>
    <property type="evidence" value="ECO:0007669"/>
    <property type="project" value="UniProtKB-KW"/>
</dbReference>
<gene>
    <name evidence="11" type="ORF">PHMEG_00037251</name>
</gene>
<evidence type="ECO:0000259" key="10">
    <source>
        <dbReference type="PROSITE" id="PS50994"/>
    </source>
</evidence>
<dbReference type="GO" id="GO:0015074">
    <property type="term" value="P:DNA integration"/>
    <property type="evidence" value="ECO:0007669"/>
    <property type="project" value="UniProtKB-KW"/>
</dbReference>
<dbReference type="InterPro" id="IPR012337">
    <property type="entry name" value="RNaseH-like_sf"/>
</dbReference>
<keyword evidence="8" id="KW-0548">Nucleotidyltransferase</keyword>
<evidence type="ECO:0000256" key="5">
    <source>
        <dbReference type="ARBA" id="ARBA00022842"/>
    </source>
</evidence>
<dbReference type="EMBL" id="NBNE01016188">
    <property type="protein sequence ID" value="OWY93378.1"/>
    <property type="molecule type" value="Genomic_DNA"/>
</dbReference>
<comment type="caution">
    <text evidence="11">The sequence shown here is derived from an EMBL/GenBank/DDBJ whole genome shotgun (WGS) entry which is preliminary data.</text>
</comment>
<dbReference type="STRING" id="4795.A0A225UK68"/>
<name>A0A225UK68_9STRA</name>
<proteinExistence type="predicted"/>
<evidence type="ECO:0000256" key="4">
    <source>
        <dbReference type="ARBA" id="ARBA00022801"/>
    </source>
</evidence>
<evidence type="ECO:0000313" key="11">
    <source>
        <dbReference type="EMBL" id="OWY93378.1"/>
    </source>
</evidence>
<dbReference type="InterPro" id="IPR039537">
    <property type="entry name" value="Retrotran_Ty1/copia-like"/>
</dbReference>
<keyword evidence="3" id="KW-0255">Endonuclease</keyword>
<dbReference type="Gene3D" id="3.30.420.10">
    <property type="entry name" value="Ribonuclease H-like superfamily/Ribonuclease H"/>
    <property type="match status" value="1"/>
</dbReference>
<dbReference type="PROSITE" id="PS50994">
    <property type="entry name" value="INTEGRASE"/>
    <property type="match status" value="1"/>
</dbReference>
<dbReference type="GO" id="GO:0003887">
    <property type="term" value="F:DNA-directed DNA polymerase activity"/>
    <property type="evidence" value="ECO:0007669"/>
    <property type="project" value="UniProtKB-KW"/>
</dbReference>
<evidence type="ECO:0000256" key="1">
    <source>
        <dbReference type="ARBA" id="ARBA00022722"/>
    </source>
</evidence>
<dbReference type="GO" id="GO:0003964">
    <property type="term" value="F:RNA-directed DNA polymerase activity"/>
    <property type="evidence" value="ECO:0007669"/>
    <property type="project" value="UniProtKB-KW"/>
</dbReference>
<evidence type="ECO:0000256" key="2">
    <source>
        <dbReference type="ARBA" id="ARBA00022723"/>
    </source>
</evidence>
<keyword evidence="6" id="KW-0229">DNA integration</keyword>
<keyword evidence="8" id="KW-0808">Transferase</keyword>
<sequence length="220" mass="25162">MSDKCYVGVLTYYRYLHFQLVLDEASKYLWGFLLHRKEESTAVALRHLQWLLAQGQHIKVFSSDQGRELLNAVMKTLFVLHGIEYIWTNAYSSEENVLVEKMNGIVMARDRCLLSATNMPMVLWGEAFRFVIDVLNIIASTTLGGDTPYSRRLGLKPMWLRYARGAQKKSGKPELLVRYGEYSESCRIVNLPNGNVSEVHAVKVHKAWTADGGYVRKLQS</sequence>
<protein>
    <submittedName>
        <fullName evidence="11">Ribonuclease</fullName>
    </submittedName>
</protein>
<dbReference type="AlphaFoldDB" id="A0A225UK68"/>
<keyword evidence="7" id="KW-0695">RNA-directed DNA polymerase</keyword>
<evidence type="ECO:0000256" key="7">
    <source>
        <dbReference type="ARBA" id="ARBA00022918"/>
    </source>
</evidence>
<dbReference type="InterPro" id="IPR036397">
    <property type="entry name" value="RNaseH_sf"/>
</dbReference>
<feature type="domain" description="Integrase catalytic" evidence="10">
    <location>
        <begin position="1"/>
        <end position="156"/>
    </location>
</feature>
<organism evidence="11 12">
    <name type="scientific">Phytophthora megakarya</name>
    <dbReference type="NCBI Taxonomy" id="4795"/>
    <lineage>
        <taxon>Eukaryota</taxon>
        <taxon>Sar</taxon>
        <taxon>Stramenopiles</taxon>
        <taxon>Oomycota</taxon>
        <taxon>Peronosporomycetes</taxon>
        <taxon>Peronosporales</taxon>
        <taxon>Peronosporaceae</taxon>
        <taxon>Phytophthora</taxon>
    </lineage>
</organism>
<dbReference type="GO" id="GO:0016787">
    <property type="term" value="F:hydrolase activity"/>
    <property type="evidence" value="ECO:0007669"/>
    <property type="project" value="UniProtKB-KW"/>
</dbReference>
<evidence type="ECO:0000256" key="6">
    <source>
        <dbReference type="ARBA" id="ARBA00022908"/>
    </source>
</evidence>
<dbReference type="GO" id="GO:0006310">
    <property type="term" value="P:DNA recombination"/>
    <property type="evidence" value="ECO:0007669"/>
    <property type="project" value="UniProtKB-KW"/>
</dbReference>
<dbReference type="PANTHER" id="PTHR42648">
    <property type="entry name" value="TRANSPOSASE, PUTATIVE-RELATED"/>
    <property type="match status" value="1"/>
</dbReference>
<evidence type="ECO:0000256" key="8">
    <source>
        <dbReference type="ARBA" id="ARBA00022932"/>
    </source>
</evidence>
<evidence type="ECO:0000256" key="3">
    <source>
        <dbReference type="ARBA" id="ARBA00022759"/>
    </source>
</evidence>
<dbReference type="GO" id="GO:0003676">
    <property type="term" value="F:nucleic acid binding"/>
    <property type="evidence" value="ECO:0007669"/>
    <property type="project" value="InterPro"/>
</dbReference>
<dbReference type="OrthoDB" id="8067090at2759"/>
<keyword evidence="5" id="KW-0460">Magnesium</keyword>
<keyword evidence="8" id="KW-0239">DNA-directed DNA polymerase</keyword>
<keyword evidence="12" id="KW-1185">Reference proteome</keyword>